<accession>A0A1I0FM67</accession>
<name>A0A1I0FM67_9BACI</name>
<feature type="transmembrane region" description="Helical" evidence="1">
    <location>
        <begin position="7"/>
        <end position="24"/>
    </location>
</feature>
<dbReference type="Proteomes" id="UP000198618">
    <property type="component" value="Unassembled WGS sequence"/>
</dbReference>
<proteinExistence type="predicted"/>
<evidence type="ECO:0000256" key="1">
    <source>
        <dbReference type="SAM" id="Phobius"/>
    </source>
</evidence>
<keyword evidence="1" id="KW-0472">Membrane</keyword>
<dbReference type="AlphaFoldDB" id="A0A1I0FM67"/>
<organism evidence="2 3">
    <name type="scientific">Oceanobacillus limi</name>
    <dbReference type="NCBI Taxonomy" id="930131"/>
    <lineage>
        <taxon>Bacteria</taxon>
        <taxon>Bacillati</taxon>
        <taxon>Bacillota</taxon>
        <taxon>Bacilli</taxon>
        <taxon>Bacillales</taxon>
        <taxon>Bacillaceae</taxon>
        <taxon>Oceanobacillus</taxon>
    </lineage>
</organism>
<feature type="transmembrane region" description="Helical" evidence="1">
    <location>
        <begin position="36"/>
        <end position="59"/>
    </location>
</feature>
<gene>
    <name evidence="2" type="ORF">SAMN05216389_11634</name>
</gene>
<keyword evidence="1" id="KW-0812">Transmembrane</keyword>
<keyword evidence="1" id="KW-1133">Transmembrane helix</keyword>
<dbReference type="EMBL" id="FOHE01000016">
    <property type="protein sequence ID" value="SET59408.1"/>
    <property type="molecule type" value="Genomic_DNA"/>
</dbReference>
<evidence type="ECO:0000313" key="3">
    <source>
        <dbReference type="Proteomes" id="UP000198618"/>
    </source>
</evidence>
<keyword evidence="3" id="KW-1185">Reference proteome</keyword>
<protein>
    <submittedName>
        <fullName evidence="2">Uncharacterized protein</fullName>
    </submittedName>
</protein>
<evidence type="ECO:0000313" key="2">
    <source>
        <dbReference type="EMBL" id="SET59408.1"/>
    </source>
</evidence>
<reference evidence="2 3" key="1">
    <citation type="submission" date="2016-10" db="EMBL/GenBank/DDBJ databases">
        <authorList>
            <person name="de Groot N.N."/>
        </authorList>
    </citation>
    <scope>NUCLEOTIDE SEQUENCE [LARGE SCALE GENOMIC DNA]</scope>
    <source>
        <strain evidence="2 3">IBRC-M 10780</strain>
    </source>
</reference>
<sequence length="72" mass="8811">MVYKASTIKVVQFSFFMLIMLFIFQNKDSYPWTLYYLIPCALVILATVFMNFIFLKWYFNVSNTYFRITYIQ</sequence>